<proteinExistence type="predicted"/>
<comment type="caution">
    <text evidence="1">The sequence shown here is derived from an EMBL/GenBank/DDBJ whole genome shotgun (WGS) entry which is preliminary data.</text>
</comment>
<evidence type="ECO:0000313" key="2">
    <source>
        <dbReference type="Proteomes" id="UP000306319"/>
    </source>
</evidence>
<dbReference type="Proteomes" id="UP000306319">
    <property type="component" value="Unassembled WGS sequence"/>
</dbReference>
<dbReference type="EMBL" id="SRYB01000001">
    <property type="protein sequence ID" value="TGY80908.1"/>
    <property type="molecule type" value="Genomic_DNA"/>
</dbReference>
<evidence type="ECO:0000313" key="1">
    <source>
        <dbReference type="EMBL" id="TGY80908.1"/>
    </source>
</evidence>
<keyword evidence="2" id="KW-1185">Reference proteome</keyword>
<name>A0AC61RIR8_9BACT</name>
<gene>
    <name evidence="1" type="ORF">E5331_00585</name>
</gene>
<accession>A0AC61RIR8</accession>
<protein>
    <submittedName>
        <fullName evidence="1">Uncharacterized protein</fullName>
    </submittedName>
</protein>
<organism evidence="1 2">
    <name type="scientific">Lepagella muris</name>
    <dbReference type="NCBI Taxonomy" id="3032870"/>
    <lineage>
        <taxon>Bacteria</taxon>
        <taxon>Pseudomonadati</taxon>
        <taxon>Bacteroidota</taxon>
        <taxon>Bacteroidia</taxon>
        <taxon>Bacteroidales</taxon>
        <taxon>Muribaculaceae</taxon>
        <taxon>Lepagella</taxon>
    </lineage>
</organism>
<sequence>MIPILYRGKSQETDEWLTNSGIIYDDEICTRIGILDSMAGDFEDVRAMTVSQFTGLYDCKGKRIFENDVVRVGGLTGVIMWHPYLTCFCINADGKEPTLNDTYATLGEMWKSYKNELY</sequence>
<reference evidence="1" key="1">
    <citation type="submission" date="2019-04" db="EMBL/GenBank/DDBJ databases">
        <title>Microbes associate with the intestines of laboratory mice.</title>
        <authorList>
            <person name="Navarre W."/>
            <person name="Wong E."/>
            <person name="Huang K."/>
            <person name="Tropini C."/>
            <person name="Ng K."/>
            <person name="Yu B."/>
        </authorList>
    </citation>
    <scope>NUCLEOTIDE SEQUENCE</scope>
    <source>
        <strain evidence="1">NM04_E33</strain>
    </source>
</reference>